<dbReference type="Gene3D" id="1.10.1900.10">
    <property type="entry name" value="c-terminal domain of poly(a) binding protein"/>
    <property type="match status" value="1"/>
</dbReference>
<protein>
    <recommendedName>
        <fullName evidence="4">DUF1129 domain-containing protein</fullName>
    </recommendedName>
</protein>
<organism evidence="2 3">
    <name type="scientific">Bacillus gaemokensis</name>
    <dbReference type="NCBI Taxonomy" id="574375"/>
    <lineage>
        <taxon>Bacteria</taxon>
        <taxon>Bacillati</taxon>
        <taxon>Bacillota</taxon>
        <taxon>Bacilli</taxon>
        <taxon>Bacillales</taxon>
        <taxon>Bacillaceae</taxon>
        <taxon>Bacillus</taxon>
        <taxon>Bacillus cereus group</taxon>
    </lineage>
</organism>
<dbReference type="Proteomes" id="UP000027778">
    <property type="component" value="Unassembled WGS sequence"/>
</dbReference>
<name>A0A073KI63_9BACI</name>
<reference evidence="2 3" key="1">
    <citation type="submission" date="2014-06" db="EMBL/GenBank/DDBJ databases">
        <title>Draft genome sequence of Bacillus gaemokensis JCM 15801 (MCCC 1A00707).</title>
        <authorList>
            <person name="Lai Q."/>
            <person name="Liu Y."/>
            <person name="Shao Z."/>
        </authorList>
    </citation>
    <scope>NUCLEOTIDE SEQUENCE [LARGE SCALE GENOMIC DNA]</scope>
    <source>
        <strain evidence="2 3">JCM 15801</strain>
    </source>
</reference>
<feature type="transmembrane region" description="Helical" evidence="1">
    <location>
        <begin position="100"/>
        <end position="120"/>
    </location>
</feature>
<keyword evidence="1" id="KW-0812">Transmembrane</keyword>
<dbReference type="Pfam" id="PF06570">
    <property type="entry name" value="DUF1129"/>
    <property type="match status" value="1"/>
</dbReference>
<feature type="transmembrane region" description="Helical" evidence="1">
    <location>
        <begin position="132"/>
        <end position="150"/>
    </location>
</feature>
<dbReference type="RefSeq" id="WP_033672487.1">
    <property type="nucleotide sequence ID" value="NZ_JOTM01000001.1"/>
</dbReference>
<keyword evidence="3" id="KW-1185">Reference proteome</keyword>
<evidence type="ECO:0000256" key="1">
    <source>
        <dbReference type="SAM" id="Phobius"/>
    </source>
</evidence>
<evidence type="ECO:0008006" key="4">
    <source>
        <dbReference type="Google" id="ProtNLM"/>
    </source>
</evidence>
<evidence type="ECO:0000313" key="2">
    <source>
        <dbReference type="EMBL" id="KEK26137.1"/>
    </source>
</evidence>
<dbReference type="PANTHER" id="PTHR41307:SF1">
    <property type="entry name" value="MEMBRANE PROTEIN"/>
    <property type="match status" value="1"/>
</dbReference>
<dbReference type="EMBL" id="JOTM01000001">
    <property type="protein sequence ID" value="KEK26137.1"/>
    <property type="molecule type" value="Genomic_DNA"/>
</dbReference>
<dbReference type="SUPFAM" id="SSF158560">
    <property type="entry name" value="BH3980-like"/>
    <property type="match status" value="1"/>
</dbReference>
<keyword evidence="1" id="KW-0472">Membrane</keyword>
<feature type="transmembrane region" description="Helical" evidence="1">
    <location>
        <begin position="171"/>
        <end position="189"/>
    </location>
</feature>
<gene>
    <name evidence="2" type="ORF">BAGA_02565</name>
</gene>
<keyword evidence="1" id="KW-1133">Transmembrane helix</keyword>
<accession>A0A073KI63</accession>
<feature type="transmembrane region" description="Helical" evidence="1">
    <location>
        <begin position="201"/>
        <end position="218"/>
    </location>
</feature>
<dbReference type="PANTHER" id="PTHR41307">
    <property type="entry name" value="MEMBRANE PROTEIN-RELATED"/>
    <property type="match status" value="1"/>
</dbReference>
<comment type="caution">
    <text evidence="2">The sequence shown here is derived from an EMBL/GenBank/DDBJ whole genome shotgun (WGS) entry which is preliminary data.</text>
</comment>
<evidence type="ECO:0000313" key="3">
    <source>
        <dbReference type="Proteomes" id="UP000027778"/>
    </source>
</evidence>
<sequence>MKAKDMIELNNKKRKLLTEENEAAYGDMLVYIRLANIPEQQVEELLLEILDHLLDAQEENKNAYDIFGHNLQSYCDEIIAALPKQNKWQQIATPTFMSSYLLAIFFAINSLAAFILPFFSDNERFQSVHVNFIFVFVIIIAIHLVIRFVFDFIKGDLFNTPMSNWQCIKTFIFQQSPWFILIVISLFFIDHPFLNYQLSPWIGALLAIAFYLVYKIFYRRINF</sequence>
<dbReference type="AlphaFoldDB" id="A0A073KI63"/>
<dbReference type="STRING" id="574375.AZF08_02620"/>
<dbReference type="eggNOG" id="COG4817">
    <property type="taxonomic scope" value="Bacteria"/>
</dbReference>
<dbReference type="InterPro" id="IPR009214">
    <property type="entry name" value="DUF1129"/>
</dbReference>
<proteinExistence type="predicted"/>
<dbReference type="OrthoDB" id="1655249at2"/>